<keyword evidence="3" id="KW-1185">Reference proteome</keyword>
<comment type="caution">
    <text evidence="2">The sequence shown here is derived from an EMBL/GenBank/DDBJ whole genome shotgun (WGS) entry which is preliminary data.</text>
</comment>
<name>A0ABQ5G3E2_9ASTR</name>
<dbReference type="Proteomes" id="UP001151760">
    <property type="component" value="Unassembled WGS sequence"/>
</dbReference>
<reference evidence="2" key="1">
    <citation type="journal article" date="2022" name="Int. J. Mol. Sci.">
        <title>Draft Genome of Tanacetum Coccineum: Genomic Comparison of Closely Related Tanacetum-Family Plants.</title>
        <authorList>
            <person name="Yamashiro T."/>
            <person name="Shiraishi A."/>
            <person name="Nakayama K."/>
            <person name="Satake H."/>
        </authorList>
    </citation>
    <scope>NUCLEOTIDE SEQUENCE</scope>
</reference>
<evidence type="ECO:0000256" key="1">
    <source>
        <dbReference type="SAM" id="MobiDB-lite"/>
    </source>
</evidence>
<dbReference type="EMBL" id="BQNB010017982">
    <property type="protein sequence ID" value="GJT69367.1"/>
    <property type="molecule type" value="Genomic_DNA"/>
</dbReference>
<evidence type="ECO:0000313" key="3">
    <source>
        <dbReference type="Proteomes" id="UP001151760"/>
    </source>
</evidence>
<proteinExistence type="predicted"/>
<organism evidence="2 3">
    <name type="scientific">Tanacetum coccineum</name>
    <dbReference type="NCBI Taxonomy" id="301880"/>
    <lineage>
        <taxon>Eukaryota</taxon>
        <taxon>Viridiplantae</taxon>
        <taxon>Streptophyta</taxon>
        <taxon>Embryophyta</taxon>
        <taxon>Tracheophyta</taxon>
        <taxon>Spermatophyta</taxon>
        <taxon>Magnoliopsida</taxon>
        <taxon>eudicotyledons</taxon>
        <taxon>Gunneridae</taxon>
        <taxon>Pentapetalae</taxon>
        <taxon>asterids</taxon>
        <taxon>campanulids</taxon>
        <taxon>Asterales</taxon>
        <taxon>Asteraceae</taxon>
        <taxon>Asteroideae</taxon>
        <taxon>Anthemideae</taxon>
        <taxon>Anthemidinae</taxon>
        <taxon>Tanacetum</taxon>
    </lineage>
</organism>
<reference evidence="2" key="2">
    <citation type="submission" date="2022-01" db="EMBL/GenBank/DDBJ databases">
        <authorList>
            <person name="Yamashiro T."/>
            <person name="Shiraishi A."/>
            <person name="Satake H."/>
            <person name="Nakayama K."/>
        </authorList>
    </citation>
    <scope>NUCLEOTIDE SEQUENCE</scope>
</reference>
<sequence>MESEHYLLNYLGTDTPGESLNIQDVKTSLFWEFRKFTSHDGESIKLYYSRFYKMMNEMLAAQQYPEVLIISTKSKSTNPYAPPSKQSSSDTISPNAENQKGYKTTLYHKEKNVLNKQAEKGVSLQEEQVDWLEDIDEEIDEQELEAHYNYMAMIQERQHSEQPESINNTCVVEKVDSNVIPNSPDMCDNDIQTYKNAKECVDERVTLANLIANLTLYTKKNKKILKAIKKSKCIIDSNN</sequence>
<evidence type="ECO:0000313" key="2">
    <source>
        <dbReference type="EMBL" id="GJT69367.1"/>
    </source>
</evidence>
<gene>
    <name evidence="2" type="ORF">Tco_1028653</name>
</gene>
<accession>A0ABQ5G3E2</accession>
<feature type="region of interest" description="Disordered" evidence="1">
    <location>
        <begin position="75"/>
        <end position="98"/>
    </location>
</feature>
<protein>
    <submittedName>
        <fullName evidence="2">Uncharacterized protein</fullName>
    </submittedName>
</protein>